<dbReference type="SUPFAM" id="SSF52540">
    <property type="entry name" value="P-loop containing nucleoside triphosphate hydrolases"/>
    <property type="match status" value="1"/>
</dbReference>
<feature type="domain" description="Disease resistance N-terminal" evidence="6">
    <location>
        <begin position="9"/>
        <end position="98"/>
    </location>
</feature>
<evidence type="ECO:0000259" key="5">
    <source>
        <dbReference type="Pfam" id="PF00931"/>
    </source>
</evidence>
<dbReference type="Gene3D" id="1.20.5.4130">
    <property type="match status" value="1"/>
</dbReference>
<dbReference type="InterPro" id="IPR041118">
    <property type="entry name" value="Rx_N"/>
</dbReference>
<sequence>MEAVGEALLSAAIGLLFDQLASTDLLDFARQQWVYSDLKKYEIELSDIREELNDAEDKQITDHSVKEWLGNLKDLAYDMEDILDEFAYEGLQRELTAKEADHQGRPSKVHKLISTCLGIFNPTEVMRYIKMRSKVWEITRRLRDISAQKSELRLEKVAAMTNFAWGRPVTASLVYEPTKTNFSVVSIVAMDGMGKTTLARLVYNDDETITKHFDKKAWVCVSDQFDAVRITQRRFSTR</sequence>
<dbReference type="PANTHER" id="PTHR36766:SF51">
    <property type="entry name" value="DISEASE RESISTANCE RPP13-LIKE PROTEIN 1"/>
    <property type="match status" value="1"/>
</dbReference>
<keyword evidence="1" id="KW-0677">Repeat</keyword>
<name>A0ABY9D483_VITVI</name>
<keyword evidence="8" id="KW-1185">Reference proteome</keyword>
<dbReference type="Gene3D" id="3.40.50.300">
    <property type="entry name" value="P-loop containing nucleotide triphosphate hydrolases"/>
    <property type="match status" value="1"/>
</dbReference>
<evidence type="ECO:0000313" key="7">
    <source>
        <dbReference type="EMBL" id="WKA01724.1"/>
    </source>
</evidence>
<dbReference type="EMBL" id="CP126660">
    <property type="protein sequence ID" value="WKA01724.1"/>
    <property type="molecule type" value="Genomic_DNA"/>
</dbReference>
<evidence type="ECO:0000256" key="4">
    <source>
        <dbReference type="ARBA" id="ARBA00022840"/>
    </source>
</evidence>
<keyword evidence="4" id="KW-0067">ATP-binding</keyword>
<evidence type="ECO:0008006" key="9">
    <source>
        <dbReference type="Google" id="ProtNLM"/>
    </source>
</evidence>
<dbReference type="InterPro" id="IPR027417">
    <property type="entry name" value="P-loop_NTPase"/>
</dbReference>
<gene>
    <name evidence="7" type="ORF">VitviT2T_019991</name>
</gene>
<dbReference type="Proteomes" id="UP001227230">
    <property type="component" value="Chromosome 13"/>
</dbReference>
<dbReference type="Pfam" id="PF18052">
    <property type="entry name" value="Rx_N"/>
    <property type="match status" value="1"/>
</dbReference>
<evidence type="ECO:0000313" key="8">
    <source>
        <dbReference type="Proteomes" id="UP001227230"/>
    </source>
</evidence>
<accession>A0ABY9D483</accession>
<evidence type="ECO:0000256" key="2">
    <source>
        <dbReference type="ARBA" id="ARBA00022741"/>
    </source>
</evidence>
<keyword evidence="2" id="KW-0547">Nucleotide-binding</keyword>
<dbReference type="PANTHER" id="PTHR36766">
    <property type="entry name" value="PLANT BROAD-SPECTRUM MILDEW RESISTANCE PROTEIN RPW8"/>
    <property type="match status" value="1"/>
</dbReference>
<organism evidence="7 8">
    <name type="scientific">Vitis vinifera</name>
    <name type="common">Grape</name>
    <dbReference type="NCBI Taxonomy" id="29760"/>
    <lineage>
        <taxon>Eukaryota</taxon>
        <taxon>Viridiplantae</taxon>
        <taxon>Streptophyta</taxon>
        <taxon>Embryophyta</taxon>
        <taxon>Tracheophyta</taxon>
        <taxon>Spermatophyta</taxon>
        <taxon>Magnoliopsida</taxon>
        <taxon>eudicotyledons</taxon>
        <taxon>Gunneridae</taxon>
        <taxon>Pentapetalae</taxon>
        <taxon>rosids</taxon>
        <taxon>Vitales</taxon>
        <taxon>Vitaceae</taxon>
        <taxon>Viteae</taxon>
        <taxon>Vitis</taxon>
    </lineage>
</organism>
<keyword evidence="3" id="KW-0611">Plant defense</keyword>
<evidence type="ECO:0000256" key="1">
    <source>
        <dbReference type="ARBA" id="ARBA00022737"/>
    </source>
</evidence>
<protein>
    <recommendedName>
        <fullName evidence="9">Disease resistance RPP13-like protein 1</fullName>
    </recommendedName>
</protein>
<evidence type="ECO:0000259" key="6">
    <source>
        <dbReference type="Pfam" id="PF18052"/>
    </source>
</evidence>
<dbReference type="Pfam" id="PF00931">
    <property type="entry name" value="NB-ARC"/>
    <property type="match status" value="1"/>
</dbReference>
<proteinExistence type="predicted"/>
<evidence type="ECO:0000256" key="3">
    <source>
        <dbReference type="ARBA" id="ARBA00022821"/>
    </source>
</evidence>
<dbReference type="InterPro" id="IPR002182">
    <property type="entry name" value="NB-ARC"/>
</dbReference>
<feature type="domain" description="NB-ARC" evidence="5">
    <location>
        <begin position="179"/>
        <end position="232"/>
    </location>
</feature>
<reference evidence="7 8" key="1">
    <citation type="journal article" date="2023" name="Hortic Res">
        <title>The complete reference genome for grapevine (Vitis vinifera L.) genetics and breeding.</title>
        <authorList>
            <person name="Shi X."/>
            <person name="Cao S."/>
            <person name="Wang X."/>
            <person name="Huang S."/>
            <person name="Wang Y."/>
            <person name="Liu Z."/>
            <person name="Liu W."/>
            <person name="Leng X."/>
            <person name="Peng Y."/>
            <person name="Wang N."/>
            <person name="Wang Y."/>
            <person name="Ma Z."/>
            <person name="Xu X."/>
            <person name="Zhang F."/>
            <person name="Xue H."/>
            <person name="Zhong H."/>
            <person name="Wang Y."/>
            <person name="Zhang K."/>
            <person name="Velt A."/>
            <person name="Avia K."/>
            <person name="Holtgrawe D."/>
            <person name="Grimplet J."/>
            <person name="Matus J.T."/>
            <person name="Ware D."/>
            <person name="Wu X."/>
            <person name="Wang H."/>
            <person name="Liu C."/>
            <person name="Fang Y."/>
            <person name="Rustenholz C."/>
            <person name="Cheng Z."/>
            <person name="Xiao H."/>
            <person name="Zhou Y."/>
        </authorList>
    </citation>
    <scope>NUCLEOTIDE SEQUENCE [LARGE SCALE GENOMIC DNA]</scope>
    <source>
        <strain evidence="8">cv. Pinot noir / PN40024</strain>
        <tissue evidence="7">Leaf</tissue>
    </source>
</reference>